<evidence type="ECO:0008006" key="5">
    <source>
        <dbReference type="Google" id="ProtNLM"/>
    </source>
</evidence>
<dbReference type="SUPFAM" id="SSF101327">
    <property type="entry name" value="YgfB-like"/>
    <property type="match status" value="1"/>
</dbReference>
<protein>
    <recommendedName>
        <fullName evidence="5">YecA family protein</fullName>
    </recommendedName>
</protein>
<dbReference type="PANTHER" id="PTHR37528:SF1">
    <property type="entry name" value="UPF0149 PROTEIN YGFB"/>
    <property type="match status" value="1"/>
</dbReference>
<dbReference type="InterPro" id="IPR011978">
    <property type="entry name" value="YgfB-like"/>
</dbReference>
<dbReference type="GO" id="GO:0005829">
    <property type="term" value="C:cytosol"/>
    <property type="evidence" value="ECO:0007669"/>
    <property type="project" value="TreeGrafter"/>
</dbReference>
<dbReference type="Proteomes" id="UP000253740">
    <property type="component" value="Unassembled WGS sequence"/>
</dbReference>
<dbReference type="Pfam" id="PF03695">
    <property type="entry name" value="UPF0149"/>
    <property type="match status" value="1"/>
</dbReference>
<dbReference type="AlphaFoldDB" id="A0A0K8QMQ3"/>
<keyword evidence="4" id="KW-1185">Reference proteome</keyword>
<name>A0A0K8QMQ3_9GAMM</name>
<dbReference type="InterPro" id="IPR036255">
    <property type="entry name" value="YgfB-like_sf"/>
</dbReference>
<dbReference type="EMBL" id="DF970189">
    <property type="protein sequence ID" value="GAP66149.1"/>
    <property type="molecule type" value="Genomic_DNA"/>
</dbReference>
<dbReference type="PANTHER" id="PTHR37528">
    <property type="entry name" value="UPF0149 PROTEIN YGFB"/>
    <property type="match status" value="1"/>
</dbReference>
<evidence type="ECO:0000313" key="2">
    <source>
        <dbReference type="EMBL" id="GAN45397.1"/>
    </source>
</evidence>
<reference evidence="3" key="2">
    <citation type="submission" date="2015-08" db="EMBL/GenBank/DDBJ databases">
        <title>Complete DNA Sequence of Pseudomonas syringae pv. actinidiae, the Causal Agent of Kiwifruit Canker Disease.</title>
        <authorList>
            <person name="Rikkerink E.H.A."/>
            <person name="Fineran P.C."/>
        </authorList>
    </citation>
    <scope>NUCLEOTIDE SEQUENCE</scope>
    <source>
        <strain evidence="3">SkMP5</strain>
    </source>
</reference>
<dbReference type="STRING" id="1475481.GCA_000953855_01476"/>
<dbReference type="RefSeq" id="WP_062536570.1">
    <property type="nucleotide sequence ID" value="NZ_DF970189.1"/>
</dbReference>
<reference evidence="2" key="1">
    <citation type="submission" date="2015-03" db="EMBL/GenBank/DDBJ databases">
        <title>Draft genome sequence of Mizugakiibacter sediminis skMP5.</title>
        <authorList>
            <person name="Watanabe T."/>
            <person name="Kojima H."/>
            <person name="Fukui M."/>
        </authorList>
    </citation>
    <scope>NUCLEOTIDE SEQUENCE</scope>
    <source>
        <strain evidence="2">SkMP5</strain>
    </source>
</reference>
<sequence length="195" mass="20419">MAPVPTITHAALGAALAQLRFGVAASDLHGSLTGYLCGGGRAGARHFLEALELEGEDAAAAHDGAHRVLEQLYGECHAQLEDPELGFAPLLPEDGRPLAERADALVEWCRGFLGGLGLAGAGAQRPLSDDGQEILRDLGTIAGSRFSYGDDDEDENALAEVLEFVRVGVLLLYVELNAPRRGSRPIGKSGSGTLH</sequence>
<evidence type="ECO:0000256" key="1">
    <source>
        <dbReference type="ARBA" id="ARBA00038308"/>
    </source>
</evidence>
<dbReference type="EMBL" id="DF952380">
    <property type="protein sequence ID" value="GAN45397.1"/>
    <property type="molecule type" value="Genomic_DNA"/>
</dbReference>
<dbReference type="HOGENOM" id="CLU_085336_0_0_6"/>
<evidence type="ECO:0000313" key="3">
    <source>
        <dbReference type="EMBL" id="GAP66149.1"/>
    </source>
</evidence>
<dbReference type="Gene3D" id="1.20.120.740">
    <property type="entry name" value="YgfB uncharacterised protein family UPF0149, PF03695"/>
    <property type="match status" value="1"/>
</dbReference>
<accession>A0A0K8QMQ3</accession>
<dbReference type="OrthoDB" id="9783391at2"/>
<proteinExistence type="inferred from homology"/>
<comment type="similarity">
    <text evidence="1">Belongs to the UPF0149 family.</text>
</comment>
<evidence type="ECO:0000313" key="4">
    <source>
        <dbReference type="Proteomes" id="UP000253740"/>
    </source>
</evidence>
<gene>
    <name evidence="2" type="ORF">MBSD_1944</name>
    <name evidence="3" type="ORF">MBSD_n1451</name>
</gene>
<organism evidence="3">
    <name type="scientific">Mizugakiibacter sediminis</name>
    <dbReference type="NCBI Taxonomy" id="1475481"/>
    <lineage>
        <taxon>Bacteria</taxon>
        <taxon>Pseudomonadati</taxon>
        <taxon>Pseudomonadota</taxon>
        <taxon>Gammaproteobacteria</taxon>
        <taxon>Lysobacterales</taxon>
        <taxon>Rhodanobacteraceae</taxon>
        <taxon>Mizugakiibacter</taxon>
    </lineage>
</organism>